<dbReference type="EMBL" id="ABLC01000005">
    <property type="protein sequence ID" value="EDT05926.1"/>
    <property type="molecule type" value="Genomic_DNA"/>
</dbReference>
<accession>B1F904</accession>
<name>B1F904_9BURK</name>
<gene>
    <name evidence="1" type="ORF">BamIOP4010DRAFT_0513</name>
</gene>
<reference evidence="1 2" key="1">
    <citation type="submission" date="2008-03" db="EMBL/GenBank/DDBJ databases">
        <title>Sequencing of the draft genome and assembly of Burkholderia ambifaria IOP40-10.</title>
        <authorList>
            <consortium name="US DOE Joint Genome Institute (JGI-PGF)"/>
            <person name="Copeland A."/>
            <person name="Lucas S."/>
            <person name="Lapidus A."/>
            <person name="Glavina del Rio T."/>
            <person name="Dalin E."/>
            <person name="Tice H."/>
            <person name="Bruce D."/>
            <person name="Goodwin L."/>
            <person name="Pitluck S."/>
            <person name="Larimer F."/>
            <person name="Land M.L."/>
            <person name="Hauser L."/>
            <person name="Tiedje J."/>
            <person name="Richardson P."/>
        </authorList>
    </citation>
    <scope>NUCLEOTIDE SEQUENCE [LARGE SCALE GENOMIC DNA]</scope>
    <source>
        <strain evidence="1 2">IOP40-10</strain>
    </source>
</reference>
<proteinExistence type="predicted"/>
<evidence type="ECO:0000313" key="2">
    <source>
        <dbReference type="Proteomes" id="UP000005463"/>
    </source>
</evidence>
<dbReference type="PATRIC" id="fig|396596.7.peg.7450"/>
<organism evidence="1 2">
    <name type="scientific">Burkholderia ambifaria IOP40-10</name>
    <dbReference type="NCBI Taxonomy" id="396596"/>
    <lineage>
        <taxon>Bacteria</taxon>
        <taxon>Pseudomonadati</taxon>
        <taxon>Pseudomonadota</taxon>
        <taxon>Betaproteobacteria</taxon>
        <taxon>Burkholderiales</taxon>
        <taxon>Burkholderiaceae</taxon>
        <taxon>Burkholderia</taxon>
        <taxon>Burkholderia cepacia complex</taxon>
    </lineage>
</organism>
<dbReference type="RefSeq" id="WP_006749730.1">
    <property type="nucleotide sequence ID" value="NZ_ABLC01000005.1"/>
</dbReference>
<dbReference type="AlphaFoldDB" id="B1F904"/>
<dbReference type="Proteomes" id="UP000005463">
    <property type="component" value="Unassembled WGS sequence"/>
</dbReference>
<evidence type="ECO:0000313" key="1">
    <source>
        <dbReference type="EMBL" id="EDT05926.1"/>
    </source>
</evidence>
<sequence length="153" mass="16635">MDTLIAISYPDLDAARRAIAELESLRDSKVMGLQAVAIVECALDGQLRSHVVEPGHVPGAPLLGSMIERVESSLDAGRDRDDDDMLIDRIARKARHDSVSLGFVTTDLDIYRLSAGLAGFGGYVIDTTLSLDDELKLVEAISKERDPDDRPTD</sequence>
<comment type="caution">
    <text evidence="1">The sequence shown here is derived from an EMBL/GenBank/DDBJ whole genome shotgun (WGS) entry which is preliminary data.</text>
</comment>
<protein>
    <submittedName>
        <fullName evidence="1">Uncharacterized protein</fullName>
    </submittedName>
</protein>